<keyword evidence="11" id="KW-1185">Reference proteome</keyword>
<dbReference type="eggNOG" id="COG0577">
    <property type="taxonomic scope" value="Bacteria"/>
</dbReference>
<dbReference type="EMBL" id="CP007130">
    <property type="protein sequence ID" value="AHG93431.1"/>
    <property type="molecule type" value="Genomic_DNA"/>
</dbReference>
<evidence type="ECO:0000256" key="3">
    <source>
        <dbReference type="ARBA" id="ARBA00022692"/>
    </source>
</evidence>
<feature type="domain" description="ABC3 transporter permease C-terminal" evidence="8">
    <location>
        <begin position="397"/>
        <end position="512"/>
    </location>
</feature>
<evidence type="ECO:0000256" key="1">
    <source>
        <dbReference type="ARBA" id="ARBA00004651"/>
    </source>
</evidence>
<dbReference type="RefSeq" id="WP_025414735.1">
    <property type="nucleotide sequence ID" value="NZ_CP007130.1"/>
</dbReference>
<dbReference type="PANTHER" id="PTHR30572">
    <property type="entry name" value="MEMBRANE COMPONENT OF TRANSPORTER-RELATED"/>
    <property type="match status" value="1"/>
</dbReference>
<feature type="domain" description="MacB-like periplasmic core" evidence="9">
    <location>
        <begin position="537"/>
        <end position="764"/>
    </location>
</feature>
<feature type="transmembrane region" description="Helical" evidence="7">
    <location>
        <begin position="538"/>
        <end position="558"/>
    </location>
</feature>
<dbReference type="AlphaFoldDB" id="W0RRU8"/>
<feature type="transmembrane region" description="Helical" evidence="7">
    <location>
        <begin position="447"/>
        <end position="467"/>
    </location>
</feature>
<feature type="transmembrane region" description="Helical" evidence="7">
    <location>
        <begin position="113"/>
        <end position="135"/>
    </location>
</feature>
<dbReference type="NCBIfam" id="NF038403">
    <property type="entry name" value="perm_prefix_1"/>
    <property type="match status" value="1"/>
</dbReference>
<dbReference type="HOGENOM" id="CLU_009433_1_0_0"/>
<keyword evidence="3 7" id="KW-0812">Transmembrane</keyword>
<evidence type="ECO:0000256" key="6">
    <source>
        <dbReference type="ARBA" id="ARBA00038076"/>
    </source>
</evidence>
<dbReference type="GO" id="GO:0022857">
    <property type="term" value="F:transmembrane transporter activity"/>
    <property type="evidence" value="ECO:0007669"/>
    <property type="project" value="TreeGrafter"/>
</dbReference>
<dbReference type="OrthoDB" id="3510103at2"/>
<keyword evidence="2" id="KW-1003">Cell membrane</keyword>
<comment type="similarity">
    <text evidence="6">Belongs to the ABC-4 integral membrane protein family.</text>
</comment>
<dbReference type="InterPro" id="IPR017800">
    <property type="entry name" value="ADOP"/>
</dbReference>
<protein>
    <submittedName>
        <fullName evidence="10">Permease</fullName>
    </submittedName>
</protein>
<keyword evidence="5 7" id="KW-0472">Membrane</keyword>
<dbReference type="PANTHER" id="PTHR30572:SF4">
    <property type="entry name" value="ABC TRANSPORTER PERMEASE YTRF"/>
    <property type="match status" value="1"/>
</dbReference>
<proteinExistence type="inferred from homology"/>
<keyword evidence="10" id="KW-0614">Plasmid</keyword>
<dbReference type="Proteomes" id="UP000019151">
    <property type="component" value="Plasmid 2"/>
</dbReference>
<geneLocation type="plasmid" evidence="10 11">
    <name>2</name>
</geneLocation>
<feature type="domain" description="MacB-like periplasmic core" evidence="9">
    <location>
        <begin position="118"/>
        <end position="346"/>
    </location>
</feature>
<feature type="transmembrane region" description="Helical" evidence="7">
    <location>
        <begin position="797"/>
        <end position="823"/>
    </location>
</feature>
<dbReference type="Pfam" id="PF12704">
    <property type="entry name" value="MacB_PCD"/>
    <property type="match status" value="2"/>
</dbReference>
<gene>
    <name evidence="10" type="ORF">J421_5896</name>
</gene>
<evidence type="ECO:0000256" key="7">
    <source>
        <dbReference type="SAM" id="Phobius"/>
    </source>
</evidence>
<evidence type="ECO:0000313" key="10">
    <source>
        <dbReference type="EMBL" id="AHG93431.1"/>
    </source>
</evidence>
<feature type="transmembrane region" description="Helical" evidence="7">
    <location>
        <begin position="391"/>
        <end position="415"/>
    </location>
</feature>
<evidence type="ECO:0000313" key="11">
    <source>
        <dbReference type="Proteomes" id="UP000019151"/>
    </source>
</evidence>
<feature type="transmembrane region" description="Helical" evidence="7">
    <location>
        <begin position="487"/>
        <end position="508"/>
    </location>
</feature>
<feature type="domain" description="ABC3 transporter permease C-terminal" evidence="8">
    <location>
        <begin position="804"/>
        <end position="917"/>
    </location>
</feature>
<dbReference type="GO" id="GO:0005886">
    <property type="term" value="C:plasma membrane"/>
    <property type="evidence" value="ECO:0007669"/>
    <property type="project" value="UniProtKB-SubCell"/>
</dbReference>
<dbReference type="NCBIfam" id="TIGR03434">
    <property type="entry name" value="ADOP"/>
    <property type="match status" value="1"/>
</dbReference>
<evidence type="ECO:0000256" key="2">
    <source>
        <dbReference type="ARBA" id="ARBA00022475"/>
    </source>
</evidence>
<evidence type="ECO:0000259" key="9">
    <source>
        <dbReference type="Pfam" id="PF12704"/>
    </source>
</evidence>
<name>W0RRU8_9BACT</name>
<dbReference type="InParanoid" id="W0RRU8"/>
<comment type="subcellular location">
    <subcellularLocation>
        <location evidence="1">Cell membrane</location>
        <topology evidence="1">Multi-pass membrane protein</topology>
    </subcellularLocation>
</comment>
<feature type="transmembrane region" description="Helical" evidence="7">
    <location>
        <begin position="844"/>
        <end position="869"/>
    </location>
</feature>
<accession>W0RRU8</accession>
<feature type="transmembrane region" description="Helical" evidence="7">
    <location>
        <begin position="889"/>
        <end position="910"/>
    </location>
</feature>
<reference evidence="10 11" key="1">
    <citation type="journal article" date="2014" name="Genome Announc.">
        <title>Genome Sequence and Methylome of Soil Bacterium Gemmatirosa kalamazoonensis KBS708T, a Member of the Rarely Cultivated Gemmatimonadetes Phylum.</title>
        <authorList>
            <person name="Debruyn J.M."/>
            <person name="Radosevich M."/>
            <person name="Wommack K.E."/>
            <person name="Polson S.W."/>
            <person name="Hauser L.J."/>
            <person name="Fawaz M.N."/>
            <person name="Korlach J."/>
            <person name="Tsai Y.C."/>
        </authorList>
    </citation>
    <scope>NUCLEOTIDE SEQUENCE [LARGE SCALE GENOMIC DNA]</scope>
    <source>
        <strain evidence="10 11">KBS708</strain>
        <plasmid evidence="11">Plasmid 2</plasmid>
    </source>
</reference>
<sequence>MSRGRLTIRPGIRRAFHLAVRRRARVERDVREEIEHHVALTTELLVARGLAPEAARREALRRLGRADSVDDVHQRLVAAAREREARMRIREWLDDAVTDLRYALRQLRRTPGFAGAVIATFALGIGANATVFGLVDRLLLRMPAHVAAPERVYQLASRMVWHADTNMQTTFPYATFAAFRDRLAGPGRDVQRVAAVSYGVDEMPIGRGERARSARGSLVSAGYFALLGVQPALGRFFREDEDVPPVGAPVVVVSEGFWRRALGADPAAIGRELEIGQRRYAIVGVAPRGFTGVNLGSVDLWLPIASAEGLRFGGADWATTRQSTWLRVFVRLAPGATPERVGARATPVNLDAGEPRMARLGGAIVPVPLLAALHGTSAGASATAELLTGRVAALLGAVSGLVLLIACANVANLLLARALRRRGEIAVRLALGTRTSRLVRQLLAESVLLSLVGGAVALLLATWGASALRALLFGDLAWDDAPVDGRVLAFTAAATVITGLLAGIVPALQASRPALAATLVGGSGRGGVGVQRSRSRTALLALQAALAVVLLVGTGLFVRSLRNLYDLRLGMEPARTLLATMDLESLGMPPRDVDALYRRMEERVRALPGVQSAAVAWTVPGRGSWGDRAVVPGRDSVPLPPGGGTYVNAVRPGFFRAMGTHILRGRDFTDADDASSALVAIVNESLARRAWPGQDPIGKCLKLGSDTMPCRVVVGVSENSRRQDWIEEEILHVHLPLSQALRGMTGRVLVVRPAAGDPRAVAGAVRHAMQTAAPALPYADVRPLDTVFASELRPWRLGAALFGAFGVLAVLLAGVGLHGVLAFSVGQRTRELGVRMALGARRTVVVRSVVRQGLALAGLGGVAGLALALGAAHLVEPLLFRVPALDPGVFAGVAVVLLVVATAATLLPAWRATRVDPAVVLREE</sequence>
<evidence type="ECO:0000256" key="5">
    <source>
        <dbReference type="ARBA" id="ARBA00023136"/>
    </source>
</evidence>
<evidence type="ECO:0000259" key="8">
    <source>
        <dbReference type="Pfam" id="PF02687"/>
    </source>
</evidence>
<dbReference type="InterPro" id="IPR047928">
    <property type="entry name" value="Perm_prefix_1"/>
</dbReference>
<dbReference type="InterPro" id="IPR003838">
    <property type="entry name" value="ABC3_permease_C"/>
</dbReference>
<dbReference type="InterPro" id="IPR025857">
    <property type="entry name" value="MacB_PCD"/>
</dbReference>
<evidence type="ECO:0000256" key="4">
    <source>
        <dbReference type="ARBA" id="ARBA00022989"/>
    </source>
</evidence>
<dbReference type="Pfam" id="PF02687">
    <property type="entry name" value="FtsX"/>
    <property type="match status" value="2"/>
</dbReference>
<dbReference type="InterPro" id="IPR050250">
    <property type="entry name" value="Macrolide_Exporter_MacB"/>
</dbReference>
<dbReference type="KEGG" id="gba:J421_5896"/>
<organism evidence="10 11">
    <name type="scientific">Gemmatirosa kalamazoonensis</name>
    <dbReference type="NCBI Taxonomy" id="861299"/>
    <lineage>
        <taxon>Bacteria</taxon>
        <taxon>Pseudomonadati</taxon>
        <taxon>Gemmatimonadota</taxon>
        <taxon>Gemmatimonadia</taxon>
        <taxon>Gemmatimonadales</taxon>
        <taxon>Gemmatimonadaceae</taxon>
        <taxon>Gemmatirosa</taxon>
    </lineage>
</organism>
<keyword evidence="4 7" id="KW-1133">Transmembrane helix</keyword>